<keyword evidence="4" id="KW-1185">Reference proteome</keyword>
<sequence length="327" mass="36177">MAIDIIEVEINDLKMDLAKNCRANPNNEVIANYAELFTEEVEMPPLEAFLVGKEIWLVDGYHRCMGAMQAGKKKINVAIYEGDEKAALRTAVSANATHGLRRTNADKQQAVRMAFSDKEIRGYSANLVAKLCKVSQPTVAKVREEMKEEGVKFPKTTVGMDGKARRCSHEQPSEDDQDTPPSSGEAQSDMRGSQEESSEENAVQEVSDETAGESDLGDEPTGRTDESQGVSPEKNQEVTQEKISPSKIIADLKAENAALKSQIEDYEAKTIILNRTRENHLKDIEEKEKKIEALNDEIKRLEAKLAEAGFHPTPEASQTESNFAHAN</sequence>
<dbReference type="HOGENOM" id="CLU_849218_0_0_7"/>
<evidence type="ECO:0000256" key="1">
    <source>
        <dbReference type="SAM" id="Coils"/>
    </source>
</evidence>
<evidence type="ECO:0000256" key="2">
    <source>
        <dbReference type="SAM" id="MobiDB-lite"/>
    </source>
</evidence>
<dbReference type="RefSeq" id="WP_015947372.1">
    <property type="nucleotide sequence ID" value="NC_011768.1"/>
</dbReference>
<gene>
    <name evidence="3" type="ordered locus">Dalk_2606</name>
</gene>
<dbReference type="InterPro" id="IPR036086">
    <property type="entry name" value="ParB/Sulfiredoxin_sf"/>
</dbReference>
<name>B8FIQ8_DESAL</name>
<feature type="coiled-coil region" evidence="1">
    <location>
        <begin position="249"/>
        <end position="311"/>
    </location>
</feature>
<dbReference type="eggNOG" id="COG1475">
    <property type="taxonomic scope" value="Bacteria"/>
</dbReference>
<dbReference type="KEGG" id="dal:Dalk_2606"/>
<dbReference type="AlphaFoldDB" id="B8FIQ8"/>
<feature type="compositionally biased region" description="Acidic residues" evidence="2">
    <location>
        <begin position="206"/>
        <end position="218"/>
    </location>
</feature>
<dbReference type="SUPFAM" id="SSF110849">
    <property type="entry name" value="ParB/Sulfiredoxin"/>
    <property type="match status" value="1"/>
</dbReference>
<proteinExistence type="predicted"/>
<feature type="region of interest" description="Disordered" evidence="2">
    <location>
        <begin position="152"/>
        <end position="247"/>
    </location>
</feature>
<reference evidence="3 4" key="1">
    <citation type="journal article" date="2012" name="Environ. Microbiol.">
        <title>The genome sequence of Desulfatibacillum alkenivorans AK-01: a blueprint for anaerobic alkane oxidation.</title>
        <authorList>
            <person name="Callaghan A.V."/>
            <person name="Morris B.E."/>
            <person name="Pereira I.A."/>
            <person name="McInerney M.J."/>
            <person name="Austin R.N."/>
            <person name="Groves J.T."/>
            <person name="Kukor J.J."/>
            <person name="Suflita J.M."/>
            <person name="Young L.Y."/>
            <person name="Zylstra G.J."/>
            <person name="Wawrik B."/>
        </authorList>
    </citation>
    <scope>NUCLEOTIDE SEQUENCE [LARGE SCALE GENOMIC DNA]</scope>
    <source>
        <strain evidence="3 4">AK-01</strain>
    </source>
</reference>
<keyword evidence="1" id="KW-0175">Coiled coil</keyword>
<evidence type="ECO:0000313" key="3">
    <source>
        <dbReference type="EMBL" id="ACL04299.1"/>
    </source>
</evidence>
<dbReference type="Proteomes" id="UP000000739">
    <property type="component" value="Chromosome"/>
</dbReference>
<evidence type="ECO:0000313" key="4">
    <source>
        <dbReference type="Proteomes" id="UP000000739"/>
    </source>
</evidence>
<accession>B8FIQ8</accession>
<dbReference type="EMBL" id="CP001322">
    <property type="protein sequence ID" value="ACL04299.1"/>
    <property type="molecule type" value="Genomic_DNA"/>
</dbReference>
<evidence type="ECO:0008006" key="5">
    <source>
        <dbReference type="Google" id="ProtNLM"/>
    </source>
</evidence>
<protein>
    <recommendedName>
        <fullName evidence="5">ParB domain protein nuclease</fullName>
    </recommendedName>
</protein>
<feature type="compositionally biased region" description="Basic and acidic residues" evidence="2">
    <location>
        <begin position="162"/>
        <end position="172"/>
    </location>
</feature>
<organism evidence="3 4">
    <name type="scientific">Desulfatibacillum aliphaticivorans</name>
    <dbReference type="NCBI Taxonomy" id="218208"/>
    <lineage>
        <taxon>Bacteria</taxon>
        <taxon>Pseudomonadati</taxon>
        <taxon>Thermodesulfobacteriota</taxon>
        <taxon>Desulfobacteria</taxon>
        <taxon>Desulfobacterales</taxon>
        <taxon>Desulfatibacillaceae</taxon>
        <taxon>Desulfatibacillum</taxon>
    </lineage>
</organism>